<dbReference type="PANTHER" id="PTHR17224">
    <property type="entry name" value="PEPTIDYL-TRNA HYDROLASE"/>
    <property type="match status" value="1"/>
</dbReference>
<dbReference type="PROSITE" id="PS01196">
    <property type="entry name" value="PEPT_TRNA_HYDROL_2"/>
    <property type="match status" value="1"/>
</dbReference>
<dbReference type="SUPFAM" id="SSF53178">
    <property type="entry name" value="Peptidyl-tRNA hydrolase-like"/>
    <property type="match status" value="1"/>
</dbReference>
<dbReference type="InterPro" id="IPR001328">
    <property type="entry name" value="Pept_tRNA_hydro"/>
</dbReference>
<comment type="similarity">
    <text evidence="5">Belongs to the PTH family.</text>
</comment>
<proteinExistence type="inferred from homology"/>
<dbReference type="GO" id="GO:0004045">
    <property type="term" value="F:peptidyl-tRNA hydrolase activity"/>
    <property type="evidence" value="ECO:0007669"/>
    <property type="project" value="UniProtKB-EC"/>
</dbReference>
<dbReference type="EC" id="3.1.1.29" evidence="1"/>
<dbReference type="InterPro" id="IPR018171">
    <property type="entry name" value="Pept_tRNA_hydro_CS"/>
</dbReference>
<dbReference type="AlphaFoldDB" id="A0A6J6PVL5"/>
<evidence type="ECO:0000256" key="1">
    <source>
        <dbReference type="ARBA" id="ARBA00013260"/>
    </source>
</evidence>
<gene>
    <name evidence="6" type="ORF">UFOPK2399_01370</name>
</gene>
<dbReference type="Gene3D" id="3.40.50.1470">
    <property type="entry name" value="Peptidyl-tRNA hydrolase"/>
    <property type="match status" value="1"/>
</dbReference>
<dbReference type="PROSITE" id="PS01195">
    <property type="entry name" value="PEPT_TRNA_HYDROL_1"/>
    <property type="match status" value="1"/>
</dbReference>
<dbReference type="NCBIfam" id="TIGR00447">
    <property type="entry name" value="pth"/>
    <property type="match status" value="1"/>
</dbReference>
<dbReference type="CDD" id="cd00462">
    <property type="entry name" value="PTH"/>
    <property type="match status" value="1"/>
</dbReference>
<keyword evidence="4" id="KW-0694">RNA-binding</keyword>
<organism evidence="6">
    <name type="scientific">freshwater metagenome</name>
    <dbReference type="NCBI Taxonomy" id="449393"/>
    <lineage>
        <taxon>unclassified sequences</taxon>
        <taxon>metagenomes</taxon>
        <taxon>ecological metagenomes</taxon>
    </lineage>
</organism>
<evidence type="ECO:0000256" key="4">
    <source>
        <dbReference type="ARBA" id="ARBA00022884"/>
    </source>
</evidence>
<evidence type="ECO:0000313" key="6">
    <source>
        <dbReference type="EMBL" id="CAB4701163.1"/>
    </source>
</evidence>
<sequence length="204" mass="22333">MRLPWRREDRDSSHDLLVVGLGNPGREYATTRHNVGFMVVDELARRHGGSWRGKFGAQLADIRIEGHKVALLKPETFMNLSGQAVAPAAAYFKLKPEAILVVHDESDLEVGRLQARLGGGSAGHNGIKSVAKSLGTPYFLRLRVGVGRPERGDRRPLADYVLAAFESHEDVETLVRRAADAVETLDAEGLDRAQVSINGRPPEP</sequence>
<evidence type="ECO:0000256" key="5">
    <source>
        <dbReference type="ARBA" id="ARBA00038063"/>
    </source>
</evidence>
<dbReference type="PANTHER" id="PTHR17224:SF1">
    <property type="entry name" value="PEPTIDYL-TRNA HYDROLASE"/>
    <property type="match status" value="1"/>
</dbReference>
<evidence type="ECO:0000256" key="3">
    <source>
        <dbReference type="ARBA" id="ARBA00022801"/>
    </source>
</evidence>
<protein>
    <recommendedName>
        <fullName evidence="1">peptidyl-tRNA hydrolase</fullName>
        <ecNumber evidence="1">3.1.1.29</ecNumber>
    </recommendedName>
</protein>
<keyword evidence="3" id="KW-0378">Hydrolase</keyword>
<dbReference type="EMBL" id="CAEZXP010000004">
    <property type="protein sequence ID" value="CAB4701163.1"/>
    <property type="molecule type" value="Genomic_DNA"/>
</dbReference>
<dbReference type="FunFam" id="3.40.50.1470:FF:000001">
    <property type="entry name" value="Peptidyl-tRNA hydrolase"/>
    <property type="match status" value="1"/>
</dbReference>
<dbReference type="Pfam" id="PF01195">
    <property type="entry name" value="Pept_tRNA_hydro"/>
    <property type="match status" value="1"/>
</dbReference>
<reference evidence="6" key="1">
    <citation type="submission" date="2020-05" db="EMBL/GenBank/DDBJ databases">
        <authorList>
            <person name="Chiriac C."/>
            <person name="Salcher M."/>
            <person name="Ghai R."/>
            <person name="Kavagutti S V."/>
        </authorList>
    </citation>
    <scope>NUCLEOTIDE SEQUENCE</scope>
</reference>
<accession>A0A6J6PVL5</accession>
<dbReference type="GO" id="GO:0000049">
    <property type="term" value="F:tRNA binding"/>
    <property type="evidence" value="ECO:0007669"/>
    <property type="project" value="UniProtKB-KW"/>
</dbReference>
<dbReference type="HAMAP" id="MF_00083">
    <property type="entry name" value="Pept_tRNA_hydro_bact"/>
    <property type="match status" value="1"/>
</dbReference>
<keyword evidence="2" id="KW-0820">tRNA-binding</keyword>
<name>A0A6J6PVL5_9ZZZZ</name>
<dbReference type="InterPro" id="IPR036416">
    <property type="entry name" value="Pept_tRNA_hydro_sf"/>
</dbReference>
<evidence type="ECO:0000256" key="2">
    <source>
        <dbReference type="ARBA" id="ARBA00022555"/>
    </source>
</evidence>